<evidence type="ECO:0000313" key="2">
    <source>
        <dbReference type="EMBL" id="KAL2045103.1"/>
    </source>
</evidence>
<dbReference type="Proteomes" id="UP001590951">
    <property type="component" value="Unassembled WGS sequence"/>
</dbReference>
<keyword evidence="3" id="KW-1185">Reference proteome</keyword>
<organism evidence="2 3">
    <name type="scientific">Lepraria finkii</name>
    <dbReference type="NCBI Taxonomy" id="1340010"/>
    <lineage>
        <taxon>Eukaryota</taxon>
        <taxon>Fungi</taxon>
        <taxon>Dikarya</taxon>
        <taxon>Ascomycota</taxon>
        <taxon>Pezizomycotina</taxon>
        <taxon>Lecanoromycetes</taxon>
        <taxon>OSLEUM clade</taxon>
        <taxon>Lecanoromycetidae</taxon>
        <taxon>Lecanorales</taxon>
        <taxon>Lecanorineae</taxon>
        <taxon>Stereocaulaceae</taxon>
        <taxon>Lepraria</taxon>
    </lineage>
</organism>
<name>A0ABR4AH46_9LECA</name>
<evidence type="ECO:0000313" key="3">
    <source>
        <dbReference type="Proteomes" id="UP001590951"/>
    </source>
</evidence>
<comment type="caution">
    <text evidence="2">The sequence shown here is derived from an EMBL/GenBank/DDBJ whole genome shotgun (WGS) entry which is preliminary data.</text>
</comment>
<accession>A0ABR4AH46</accession>
<feature type="region of interest" description="Disordered" evidence="1">
    <location>
        <begin position="36"/>
        <end position="62"/>
    </location>
</feature>
<proteinExistence type="predicted"/>
<gene>
    <name evidence="2" type="ORF">ABVK25_012231</name>
</gene>
<evidence type="ECO:0000256" key="1">
    <source>
        <dbReference type="SAM" id="MobiDB-lite"/>
    </source>
</evidence>
<protein>
    <submittedName>
        <fullName evidence="2">Uncharacterized protein</fullName>
    </submittedName>
</protein>
<reference evidence="2 3" key="1">
    <citation type="submission" date="2024-09" db="EMBL/GenBank/DDBJ databases">
        <title>Rethinking Asexuality: The Enigmatic Case of Functional Sexual Genes in Lepraria (Stereocaulaceae).</title>
        <authorList>
            <person name="Doellman M."/>
            <person name="Sun Y."/>
            <person name="Barcenas-Pena A."/>
            <person name="Lumbsch H.T."/>
            <person name="Grewe F."/>
        </authorList>
    </citation>
    <scope>NUCLEOTIDE SEQUENCE [LARGE SCALE GENOMIC DNA]</scope>
    <source>
        <strain evidence="2 3">Grewe 0041</strain>
    </source>
</reference>
<dbReference type="EMBL" id="JBHFEH010000166">
    <property type="protein sequence ID" value="KAL2045103.1"/>
    <property type="molecule type" value="Genomic_DNA"/>
</dbReference>
<sequence>MPSTKTLSPMTLSAIWRWTKPFYRILPQLPLPYDPVLHSSHMPGDASSDAVDPFGQPDESTD</sequence>